<name>A0AAE1CHD9_9PEZI</name>
<reference evidence="1" key="2">
    <citation type="submission" date="2023-06" db="EMBL/GenBank/DDBJ databases">
        <authorList>
            <consortium name="Lawrence Berkeley National Laboratory"/>
            <person name="Haridas S."/>
            <person name="Hensen N."/>
            <person name="Bonometti L."/>
            <person name="Westerberg I."/>
            <person name="Brannstrom I.O."/>
            <person name="Guillou S."/>
            <person name="Cros-Aarteil S."/>
            <person name="Calhoun S."/>
            <person name="Kuo A."/>
            <person name="Mondo S."/>
            <person name="Pangilinan J."/>
            <person name="Riley R."/>
            <person name="Labutti K."/>
            <person name="Andreopoulos B."/>
            <person name="Lipzen A."/>
            <person name="Chen C."/>
            <person name="Yanf M."/>
            <person name="Daum C."/>
            <person name="Ng V."/>
            <person name="Clum A."/>
            <person name="Steindorff A."/>
            <person name="Ohm R."/>
            <person name="Martin F."/>
            <person name="Silar P."/>
            <person name="Natvig D."/>
            <person name="Lalanne C."/>
            <person name="Gautier V."/>
            <person name="Ament-Velasquez S.L."/>
            <person name="Kruys A."/>
            <person name="Hutchinson M.I."/>
            <person name="Powell A.J."/>
            <person name="Barry K."/>
            <person name="Miller A.N."/>
            <person name="Grigoriev I.V."/>
            <person name="Debuchy R."/>
            <person name="Gladieux P."/>
            <person name="Thoren M.H."/>
            <person name="Johannesson H."/>
        </authorList>
    </citation>
    <scope>NUCLEOTIDE SEQUENCE</scope>
    <source>
        <strain evidence="1">CBS 314.62</strain>
    </source>
</reference>
<keyword evidence="2" id="KW-1185">Reference proteome</keyword>
<evidence type="ECO:0000313" key="2">
    <source>
        <dbReference type="Proteomes" id="UP001270362"/>
    </source>
</evidence>
<proteinExistence type="predicted"/>
<dbReference type="Proteomes" id="UP001270362">
    <property type="component" value="Unassembled WGS sequence"/>
</dbReference>
<organism evidence="1 2">
    <name type="scientific">Podospora appendiculata</name>
    <dbReference type="NCBI Taxonomy" id="314037"/>
    <lineage>
        <taxon>Eukaryota</taxon>
        <taxon>Fungi</taxon>
        <taxon>Dikarya</taxon>
        <taxon>Ascomycota</taxon>
        <taxon>Pezizomycotina</taxon>
        <taxon>Sordariomycetes</taxon>
        <taxon>Sordariomycetidae</taxon>
        <taxon>Sordariales</taxon>
        <taxon>Podosporaceae</taxon>
        <taxon>Podospora</taxon>
    </lineage>
</organism>
<gene>
    <name evidence="1" type="ORF">B0T22DRAFT_533472</name>
</gene>
<dbReference type="EMBL" id="JAULSO010000001">
    <property type="protein sequence ID" value="KAK3694420.1"/>
    <property type="molecule type" value="Genomic_DNA"/>
</dbReference>
<protein>
    <submittedName>
        <fullName evidence="1">Uncharacterized protein</fullName>
    </submittedName>
</protein>
<accession>A0AAE1CHD9</accession>
<evidence type="ECO:0000313" key="1">
    <source>
        <dbReference type="EMBL" id="KAK3694420.1"/>
    </source>
</evidence>
<reference evidence="1" key="1">
    <citation type="journal article" date="2023" name="Mol. Phylogenet. Evol.">
        <title>Genome-scale phylogeny and comparative genomics of the fungal order Sordariales.</title>
        <authorList>
            <person name="Hensen N."/>
            <person name="Bonometti L."/>
            <person name="Westerberg I."/>
            <person name="Brannstrom I.O."/>
            <person name="Guillou S."/>
            <person name="Cros-Aarteil S."/>
            <person name="Calhoun S."/>
            <person name="Haridas S."/>
            <person name="Kuo A."/>
            <person name="Mondo S."/>
            <person name="Pangilinan J."/>
            <person name="Riley R."/>
            <person name="LaButti K."/>
            <person name="Andreopoulos B."/>
            <person name="Lipzen A."/>
            <person name="Chen C."/>
            <person name="Yan M."/>
            <person name="Daum C."/>
            <person name="Ng V."/>
            <person name="Clum A."/>
            <person name="Steindorff A."/>
            <person name="Ohm R.A."/>
            <person name="Martin F."/>
            <person name="Silar P."/>
            <person name="Natvig D.O."/>
            <person name="Lalanne C."/>
            <person name="Gautier V."/>
            <person name="Ament-Velasquez S.L."/>
            <person name="Kruys A."/>
            <person name="Hutchinson M.I."/>
            <person name="Powell A.J."/>
            <person name="Barry K."/>
            <person name="Miller A.N."/>
            <person name="Grigoriev I.V."/>
            <person name="Debuchy R."/>
            <person name="Gladieux P."/>
            <person name="Hiltunen Thoren M."/>
            <person name="Johannesson H."/>
        </authorList>
    </citation>
    <scope>NUCLEOTIDE SEQUENCE</scope>
    <source>
        <strain evidence="1">CBS 314.62</strain>
    </source>
</reference>
<sequence>MSLDVGWKTSLRTAMVAARGPICNLEPGTLADGCQSLQVQVPPSWVASAGSGQWWKGREVRLDPVLVAGTSTTAAARHLSELGSKLELVPVCRSAAFEGVESPTRDEVKQERSRKARCRRTSRQEQFGRRWFWGQGKTMEGRSAPGGFRSEDWTMRRTLDMTENGKEVEVGARLASEWLPPAEVIAVHICTCVALCWPVLYQPERGRGASNARSPDGQLIGTRVSKMQTDTGGSSVKRIEFKLLRGASGLEQRETGMTDMDVELPELIVCL</sequence>
<comment type="caution">
    <text evidence="1">The sequence shown here is derived from an EMBL/GenBank/DDBJ whole genome shotgun (WGS) entry which is preliminary data.</text>
</comment>
<dbReference type="AlphaFoldDB" id="A0AAE1CHD9"/>